<feature type="transmembrane region" description="Helical" evidence="1">
    <location>
        <begin position="36"/>
        <end position="54"/>
    </location>
</feature>
<gene>
    <name evidence="2" type="primary">spoIIIAF</name>
    <name evidence="2" type="ORF">KQI42_05985</name>
</gene>
<dbReference type="EMBL" id="JAHLPM010000004">
    <property type="protein sequence ID" value="MBU5437547.1"/>
    <property type="molecule type" value="Genomic_DNA"/>
</dbReference>
<dbReference type="Pfam" id="PF09581">
    <property type="entry name" value="Spore_III_AF"/>
    <property type="match status" value="1"/>
</dbReference>
<comment type="caution">
    <text evidence="2">The sequence shown here is derived from an EMBL/GenBank/DDBJ whole genome shotgun (WGS) entry which is preliminary data.</text>
</comment>
<keyword evidence="1" id="KW-0812">Transmembrane</keyword>
<reference evidence="2 3" key="1">
    <citation type="submission" date="2021-06" db="EMBL/GenBank/DDBJ databases">
        <authorList>
            <person name="Sun Q."/>
            <person name="Li D."/>
        </authorList>
    </citation>
    <scope>NUCLEOTIDE SEQUENCE [LARGE SCALE GENOMIC DNA]</scope>
    <source>
        <strain evidence="2 3">MSJ-40</strain>
    </source>
</reference>
<evidence type="ECO:0000313" key="2">
    <source>
        <dbReference type="EMBL" id="MBU5437547.1"/>
    </source>
</evidence>
<dbReference type="Proteomes" id="UP000749471">
    <property type="component" value="Unassembled WGS sequence"/>
</dbReference>
<dbReference type="RefSeq" id="WP_216517778.1">
    <property type="nucleotide sequence ID" value="NZ_JAHLPM010000004.1"/>
</dbReference>
<feature type="transmembrane region" description="Helical" evidence="1">
    <location>
        <begin position="6"/>
        <end position="24"/>
    </location>
</feature>
<proteinExistence type="predicted"/>
<dbReference type="NCBIfam" id="TIGR02896">
    <property type="entry name" value="spore_III_AF"/>
    <property type="match status" value="1"/>
</dbReference>
<sequence>MVIVDFIRTWIIDIVIMFIFISIVELVLPNGNMKKYINMIVGLLIIFTIINPFIKLFNIDLNLDKAVFNQISQQDIAINEDKEFLLNQEKQVAMLYEEKIRREIIELVEVNTTFKISEMNIDINTDEDDYGNIALLELVIEEKQETIEDKNKIVIKEVKPIIIGEKSVHKKDYKKSDNDEEIKELISQKYNLEKENILVFIKTEGEGE</sequence>
<evidence type="ECO:0000256" key="1">
    <source>
        <dbReference type="SAM" id="Phobius"/>
    </source>
</evidence>
<keyword evidence="1" id="KW-1133">Transmembrane helix</keyword>
<keyword evidence="1" id="KW-0472">Membrane</keyword>
<dbReference type="InterPro" id="IPR014245">
    <property type="entry name" value="Spore_III_AF"/>
</dbReference>
<keyword evidence="3" id="KW-1185">Reference proteome</keyword>
<protein>
    <submittedName>
        <fullName evidence="2">Stage III sporulation protein AF</fullName>
    </submittedName>
</protein>
<evidence type="ECO:0000313" key="3">
    <source>
        <dbReference type="Proteomes" id="UP000749471"/>
    </source>
</evidence>
<name>A0ABS6E457_9FIRM</name>
<organism evidence="2 3">
    <name type="scientific">Tissierella simiarum</name>
    <dbReference type="NCBI Taxonomy" id="2841534"/>
    <lineage>
        <taxon>Bacteria</taxon>
        <taxon>Bacillati</taxon>
        <taxon>Bacillota</taxon>
        <taxon>Tissierellia</taxon>
        <taxon>Tissierellales</taxon>
        <taxon>Tissierellaceae</taxon>
        <taxon>Tissierella</taxon>
    </lineage>
</organism>
<accession>A0ABS6E457</accession>